<organism evidence="1 2">
    <name type="scientific">Paenibacillus selenitireducens</name>
    <dbReference type="NCBI Taxonomy" id="1324314"/>
    <lineage>
        <taxon>Bacteria</taxon>
        <taxon>Bacillati</taxon>
        <taxon>Bacillota</taxon>
        <taxon>Bacilli</taxon>
        <taxon>Bacillales</taxon>
        <taxon>Paenibacillaceae</taxon>
        <taxon>Paenibacillus</taxon>
    </lineage>
</organism>
<keyword evidence="1" id="KW-0378">Hydrolase</keyword>
<dbReference type="Pfam" id="PF06866">
    <property type="entry name" value="DUF1256"/>
    <property type="match status" value="1"/>
</dbReference>
<evidence type="ECO:0000313" key="1">
    <source>
        <dbReference type="EMBL" id="OPA74315.1"/>
    </source>
</evidence>
<reference evidence="1 2" key="1">
    <citation type="submission" date="2017-01" db="EMBL/GenBank/DDBJ databases">
        <title>Genome analysis of Paenibacillus selenitrireducens ES3-24.</title>
        <authorList>
            <person name="Xu D."/>
            <person name="Yao R."/>
            <person name="Zheng S."/>
        </authorList>
    </citation>
    <scope>NUCLEOTIDE SEQUENCE [LARGE SCALE GENOMIC DNA]</scope>
    <source>
        <strain evidence="1 2">ES3-24</strain>
    </source>
</reference>
<proteinExistence type="predicted"/>
<dbReference type="GO" id="GO:0006508">
    <property type="term" value="P:proteolysis"/>
    <property type="evidence" value="ECO:0007669"/>
    <property type="project" value="UniProtKB-KW"/>
</dbReference>
<dbReference type="SUPFAM" id="SSF53163">
    <property type="entry name" value="HybD-like"/>
    <property type="match status" value="1"/>
</dbReference>
<dbReference type="InterPro" id="IPR009665">
    <property type="entry name" value="YyaC"/>
</dbReference>
<dbReference type="AlphaFoldDB" id="A0A1T2X3C2"/>
<dbReference type="NCBIfam" id="TIGR02841">
    <property type="entry name" value="spore_YyaC"/>
    <property type="match status" value="1"/>
</dbReference>
<name>A0A1T2X3C2_9BACL</name>
<accession>A0A1T2X3C2</accession>
<protein>
    <submittedName>
        <fullName evidence="1">Spore protease YyaC</fullName>
    </submittedName>
</protein>
<sequence>MRELESNSSIRLRQKRNASELPHFFRSVFESHALEQITFVCIGTDRSTGDALGPLLGTALELRGFTQVVGTLAHPCDATNLEARLRGIPADHIVIAIDACLGQPAMVGHYLVSKQPLQPAESVGGRLPAVGHYSIAAVVNVSGPKPYWTLQMTSLYKVMQMAQQIEYAIEAGLSPL</sequence>
<dbReference type="GO" id="GO:0008233">
    <property type="term" value="F:peptidase activity"/>
    <property type="evidence" value="ECO:0007669"/>
    <property type="project" value="UniProtKB-KW"/>
</dbReference>
<dbReference type="EMBL" id="MSZX01000011">
    <property type="protein sequence ID" value="OPA74315.1"/>
    <property type="molecule type" value="Genomic_DNA"/>
</dbReference>
<keyword evidence="1" id="KW-0645">Protease</keyword>
<dbReference type="Proteomes" id="UP000190188">
    <property type="component" value="Unassembled WGS sequence"/>
</dbReference>
<dbReference type="RefSeq" id="WP_078501861.1">
    <property type="nucleotide sequence ID" value="NZ_MSZX01000011.1"/>
</dbReference>
<dbReference type="OrthoDB" id="9815953at2"/>
<evidence type="ECO:0000313" key="2">
    <source>
        <dbReference type="Proteomes" id="UP000190188"/>
    </source>
</evidence>
<dbReference type="InterPro" id="IPR023430">
    <property type="entry name" value="Pept_HybD-like_dom_sf"/>
</dbReference>
<gene>
    <name evidence="1" type="ORF">BVG16_24640</name>
</gene>
<dbReference type="STRING" id="1324314.BVG16_24640"/>
<comment type="caution">
    <text evidence="1">The sequence shown here is derived from an EMBL/GenBank/DDBJ whole genome shotgun (WGS) entry which is preliminary data.</text>
</comment>
<keyword evidence="2" id="KW-1185">Reference proteome</keyword>